<proteinExistence type="predicted"/>
<dbReference type="AlphaFoldDB" id="A0A9D2N6E0"/>
<sequence length="280" mass="32572">MKKILYHYCSVDAFFNIITNSSLWLSDVQKSNDYQECIVCREIVNKSIEEYVEDDVQALKAWKTWYKNGVEANSALRTFCACLTEGQDQLSQWTEYANDGKGMAIGFDKEILEELNLISEHHLAFGQVIYNNAQEYAEEIIEDNIEKLQYKGVGHVALELSQDYKMKFPFVKNRCFQDEKEWRIVICSQIGKYNFPGSDKIKFSKIKYRTTNDKLIPYIEMDFGKVKQSFIKEIWIGPKSEVEVGDVVNFLNFSGYYDNAEDGYNAQRPVNIRKSAATYR</sequence>
<organism evidence="1 2">
    <name type="scientific">Candidatus Blautia merdigallinarum</name>
    <dbReference type="NCBI Taxonomy" id="2838495"/>
    <lineage>
        <taxon>Bacteria</taxon>
        <taxon>Bacillati</taxon>
        <taxon>Bacillota</taxon>
        <taxon>Clostridia</taxon>
        <taxon>Lachnospirales</taxon>
        <taxon>Lachnospiraceae</taxon>
        <taxon>Blautia</taxon>
    </lineage>
</organism>
<name>A0A9D2N6E0_9FIRM</name>
<dbReference type="Proteomes" id="UP000823893">
    <property type="component" value="Unassembled WGS sequence"/>
</dbReference>
<reference evidence="1" key="1">
    <citation type="journal article" date="2021" name="PeerJ">
        <title>Extensive microbial diversity within the chicken gut microbiome revealed by metagenomics and culture.</title>
        <authorList>
            <person name="Gilroy R."/>
            <person name="Ravi A."/>
            <person name="Getino M."/>
            <person name="Pursley I."/>
            <person name="Horton D.L."/>
            <person name="Alikhan N.F."/>
            <person name="Baker D."/>
            <person name="Gharbi K."/>
            <person name="Hall N."/>
            <person name="Watson M."/>
            <person name="Adriaenssens E.M."/>
            <person name="Foster-Nyarko E."/>
            <person name="Jarju S."/>
            <person name="Secka A."/>
            <person name="Antonio M."/>
            <person name="Oren A."/>
            <person name="Chaudhuri R.R."/>
            <person name="La Ragione R."/>
            <person name="Hildebrand F."/>
            <person name="Pallen M.J."/>
        </authorList>
    </citation>
    <scope>NUCLEOTIDE SEQUENCE</scope>
    <source>
        <strain evidence="1">ChiSxjej6B18-287</strain>
    </source>
</reference>
<comment type="caution">
    <text evidence="1">The sequence shown here is derived from an EMBL/GenBank/DDBJ whole genome shotgun (WGS) entry which is preliminary data.</text>
</comment>
<accession>A0A9D2N6E0</accession>
<evidence type="ECO:0000313" key="2">
    <source>
        <dbReference type="Proteomes" id="UP000823893"/>
    </source>
</evidence>
<protein>
    <submittedName>
        <fullName evidence="1">DUF2971 domain-containing protein</fullName>
    </submittedName>
</protein>
<dbReference type="InterPro" id="IPR021352">
    <property type="entry name" value="DUF2971"/>
</dbReference>
<gene>
    <name evidence="1" type="ORF">H9935_11690</name>
</gene>
<reference evidence="1" key="2">
    <citation type="submission" date="2021-04" db="EMBL/GenBank/DDBJ databases">
        <authorList>
            <person name="Gilroy R."/>
        </authorList>
    </citation>
    <scope>NUCLEOTIDE SEQUENCE</scope>
    <source>
        <strain evidence="1">ChiSxjej6B18-287</strain>
    </source>
</reference>
<evidence type="ECO:0000313" key="1">
    <source>
        <dbReference type="EMBL" id="HJC11447.1"/>
    </source>
</evidence>
<dbReference type="Pfam" id="PF11185">
    <property type="entry name" value="DUF2971"/>
    <property type="match status" value="1"/>
</dbReference>
<dbReference type="EMBL" id="DWWV01000156">
    <property type="protein sequence ID" value="HJC11447.1"/>
    <property type="molecule type" value="Genomic_DNA"/>
</dbReference>